<dbReference type="RefSeq" id="WP_055420844.1">
    <property type="nucleotide sequence ID" value="NZ_CP019724.1"/>
</dbReference>
<dbReference type="Proteomes" id="UP000189443">
    <property type="component" value="Chromosome"/>
</dbReference>
<name>A0A1S6JKZ0_9ACTN</name>
<evidence type="ECO:0000313" key="3">
    <source>
        <dbReference type="Proteomes" id="UP000189443"/>
    </source>
</evidence>
<accession>A0A1S6JKZ0</accession>
<evidence type="ECO:0000313" key="2">
    <source>
        <dbReference type="EMBL" id="AQS72436.1"/>
    </source>
</evidence>
<dbReference type="InterPro" id="IPR045608">
    <property type="entry name" value="Trypco2"/>
</dbReference>
<feature type="domain" description="Trypsin-co-occurring" evidence="1">
    <location>
        <begin position="3"/>
        <end position="80"/>
    </location>
</feature>
<dbReference type="Pfam" id="PF19631">
    <property type="entry name" value="Trypco2"/>
    <property type="match status" value="1"/>
</dbReference>
<proteinExistence type="predicted"/>
<organism evidence="2 3">
    <name type="scientific">Streptomyces pactum</name>
    <dbReference type="NCBI Taxonomy" id="68249"/>
    <lineage>
        <taxon>Bacteria</taxon>
        <taxon>Bacillati</taxon>
        <taxon>Actinomycetota</taxon>
        <taxon>Actinomycetes</taxon>
        <taxon>Kitasatosporales</taxon>
        <taxon>Streptomycetaceae</taxon>
        <taxon>Streptomyces</taxon>
    </lineage>
</organism>
<dbReference type="OrthoDB" id="3696289at2"/>
<sequence length="109" mass="11547">MKIELADAVAALRDELLAASARGAGADVAFQVGSIEMEFAVELRYDAKATGGFKAWVVTADGEASAGRTRTHRISVTLTPRRADGEDLLIHGARDRPKGPGDVSGRIRN</sequence>
<keyword evidence="3" id="KW-1185">Reference proteome</keyword>
<dbReference type="EMBL" id="CP019724">
    <property type="protein sequence ID" value="AQS72436.1"/>
    <property type="molecule type" value="Genomic_DNA"/>
</dbReference>
<dbReference type="KEGG" id="spac:B1H29_36110"/>
<reference evidence="2 3" key="1">
    <citation type="submission" date="2017-02" db="EMBL/GenBank/DDBJ databases">
        <title>Streptomyces pactum ACT12 Genome sequencing and assembly.</title>
        <authorList>
            <person name="Xue Q."/>
            <person name="Yan X."/>
            <person name="Jia L."/>
            <person name="Yan H."/>
        </authorList>
    </citation>
    <scope>NUCLEOTIDE SEQUENCE [LARGE SCALE GENOMIC DNA]</scope>
    <source>
        <strain evidence="2 3">ACT12</strain>
    </source>
</reference>
<protein>
    <recommendedName>
        <fullName evidence="1">Trypsin-co-occurring domain-containing protein</fullName>
    </recommendedName>
</protein>
<evidence type="ECO:0000259" key="1">
    <source>
        <dbReference type="Pfam" id="PF19631"/>
    </source>
</evidence>
<gene>
    <name evidence="2" type="ORF">B1H29_36110</name>
</gene>
<dbReference type="AlphaFoldDB" id="A0A1S6JKZ0"/>